<feature type="domain" description="VWFA" evidence="2">
    <location>
        <begin position="2048"/>
        <end position="2260"/>
    </location>
</feature>
<keyword evidence="5" id="KW-1185">Reference proteome</keyword>
<dbReference type="Pfam" id="PF17803">
    <property type="entry name" value="Cadherin_4"/>
    <property type="match status" value="13"/>
</dbReference>
<dbReference type="GO" id="GO:0016020">
    <property type="term" value="C:membrane"/>
    <property type="evidence" value="ECO:0007669"/>
    <property type="project" value="InterPro"/>
</dbReference>
<dbReference type="RefSeq" id="WP_086072589.1">
    <property type="nucleotide sequence ID" value="NZ_CP021109.1"/>
</dbReference>
<feature type="region of interest" description="Disordered" evidence="1">
    <location>
        <begin position="1047"/>
        <end position="1067"/>
    </location>
</feature>
<dbReference type="Proteomes" id="UP000194139">
    <property type="component" value="Chromosome"/>
</dbReference>
<dbReference type="GO" id="GO:0007156">
    <property type="term" value="P:homophilic cell adhesion via plasma membrane adhesion molecules"/>
    <property type="evidence" value="ECO:0007669"/>
    <property type="project" value="InterPro"/>
</dbReference>
<dbReference type="PANTHER" id="PTHR14139">
    <property type="entry name" value="CALSYNTENIN"/>
    <property type="match status" value="1"/>
</dbReference>
<dbReference type="PROSITE" id="PS50268">
    <property type="entry name" value="CADHERIN_2"/>
    <property type="match status" value="1"/>
</dbReference>
<feature type="region of interest" description="Disordered" evidence="1">
    <location>
        <begin position="1680"/>
        <end position="1705"/>
    </location>
</feature>
<dbReference type="NCBIfam" id="NF012211">
    <property type="entry name" value="tand_rpt_95"/>
    <property type="match status" value="2"/>
</dbReference>
<dbReference type="SUPFAM" id="SSF49313">
    <property type="entry name" value="Cadherin-like"/>
    <property type="match status" value="1"/>
</dbReference>
<dbReference type="Pfam" id="PF13519">
    <property type="entry name" value="VWA_2"/>
    <property type="match status" value="1"/>
</dbReference>
<dbReference type="InterPro" id="IPR040853">
    <property type="entry name" value="RapA2_cadherin-like"/>
</dbReference>
<sequence>MAFSTPAVVTQVTGRAWIRNSDGSLTELHAGSRIPPDTEIVTASGATVALQTEGGMPLTIGENRDVAFNADMAGQPVDRSEAAVAPPTGTDSDRLLAALQSGQDPFDNLEPTAALVSGGGDGGGSSFVRLARVVEATTPLDLAYPNPGTPGINLVPSAGLATGADDGAVANNAPLAADDANTTSEKLAISGNILTNDSDPDGDALAIVTVGDRPMVTGGVTVPGSNGGAFTVFPDGSYVFEPGQAFQNLGAGQTATSSLTYTITDPAGNTSTATITVTVNGVNDAPTVTTSLDNINGVDAQQNINVDVSGHFADVDNGDKLTYSAIGLPPGLQIDPNTGVITGTIDHSASQGGNQGAYQVVITATDTSGASVSETFTWNVSNPAPVAANDTAVTHEDAAVTGNVLTGNEQGAGRDVDPDGDTLQVVRAGDRDVPAEGVKVTGTDGGTFTIHPDGSYTFEPGEDFQGLAEGETKTTTITYTVSDGEGGTSTATLEVTVTGTNDVPVITPHVPTGPDDQIAGDHGTVVEDEKLSVEGKLDISDADHDQSFFQAQEGTAGKYGTFTIDANGKWTYQLNNSAAEVQQLAVGEHLTEEFTVKTADGTETKITVTIDGTNDVPEISGESTGAITEDADTSVSGQLAVADTDKSDTHTWSIDGSNKGAYGAIAVDEKGQWTYTVDQNAVQALKAGETVNETFTVLVDDGNGGKDTQVITITLTGTNDAPIITPHVPTGPDDQIAGDHGTVVEDEKLSVEGKLDISDADRGESSFQPQDGTAGKYGTFTIDANGKWTYQLNNSAAEVQQLAVGEHLTEEFTVKTADGTETKIIVTIDGTNDVPEISGESTGAITEDADTSVSGQLAVADTDKSDTHTWSIDGSNKGAYGAIAVDEKGQWTYTVDQNAVQALKAGETVNETFTVLVDDGNGGKDTQVIMITLTGTNDAPIITPHVPTGPDDQIAGDHGTVVEDEKLSVEGKLDISDADRGESSFQPQDGTAGKYGTFTIDANGKWTYQLNNSAAEVQQLAVGEHLTEEFTVKTADGTETKITVTIDGTNDKPEISGPSTGSVQEDGDQVTSGQLTVADVDVNDHHTWSIDGDGNGAYGKLTLDSTGKWTYTLDNEKAQSLTSKDTVTETFTVKVSDGHGGFDDQVITVTVKGTDDGAVIQPSKPGDDAGTVTEDKVLTAGGKLDVTDPDAGQAVFVPQTNKQGQYGSFTIDANGNWTYKLDNTSEKVQGLQAGQQVSEKFTVTTADGTTSEVTITINGTNDQPQISGPSTGSVQEDGTQTTGGQLAVQDADIGDQHTWSIDGDGNGAYGKLTLDSTGKWTYTLDNDKAQSLTSKDTITETFTVKVSDGHGGFDDQVITVTVKGTDDGAVIQPSKPGDDAGTVTEDKVLTAGGKLDVTDPDAGQAVFVPQTNKQGQYGSFTIDANGNWTYKLDNTSEKVQGLQAGQQVSEKFTVTTADGTTSEVTITINGTNDQPQISGPSTGSVQEDGTQTTGGQLAVQDADIGDQHTWSIDGDGNGAYGKLTLDSTGKWTYTLDNDKAQSLTSKDTVTETFTVKVSDGHGGFDDQVITVTVKGTDDGAVIQPSKPGDDAGTVTEDKVLTAGGKLDVTDPDAGQAVFVPQTNKQGQYGSFTIDANGNWTYKLDNTSEKVQGLQAGQQVSEKFTVTTADGTTSEVTITINGTNDQPQISGPSTGSVQEDGTQTTGGQLAVQDADIGDQHTWSIDGDGNGAYGKLTLDSTGKWTYTLDNDKAQSLTSKDTITETFTVKVSDGHGGFDDQVITVTVKGTDDRAVITGSGTGSVTEDSTLQTGGKLNVLDPDAGQAVFVPQTNHQGQYGSFTIDANGNWTYRLNNDSAAVQALGGADKVTETFTVTTADGTTSTVTVVVNGANDAPTSADNAATVDAGGKHTFSLDEFAFQDSNGEHDSLQSVIITRTPDSGTLTLNGQTVTAGQEILASDIAAGKLVYTPGADGKDASFGFQVRDNGGDLNGGHDTSGEYTFDLVTNNLIVGGNTGSGGSTPLNGGSGDDIIVGDEGGTKVVVEPGKNYNIALIVDHSGSMAWGLDGSRNPGRGEDRMSVVKAALINLLNTLDTHTGGVVNVALIGFGSDADRVIQVQGLTANNVDTLIAAINRMTATGGTNYEDAFDSAVSWFNAQAAAGKTGANYENISYFLTDGDPTYYVNSRGGRGGDGSTTDDTVLKESIDAFKDLSNVSNVHAIGVGDGVSSQFLQFFDNTNGTGNVTVGVGYHSDTTLANFTSNSGMSSVSNWAQVLGGSGSSLTRSNGQLHIMDVAGSGETKVTSQSFNISGSKTSVSFDVSTTNFGTGDSFKWAIEKLVDGQWVTVQSGTSSTAISNMVTLESNILASGTYHLVFSVTDNTSGNGNAQVNIDNIATHTYSDTVSGPAGNVDIVHQGSDLDTVLQGGGSHSDPVAVGSDTINGGDGHDIIFGDTINTDGLSWAGHGAGTHDGQGWQALVDYLTATNGHTPTTSELYGFISANHGQFNVDGDTRGGNDVIHGGNGDDIIYGQGGDDQLYGDAGNDIIYGGEGNDLLHGGAGNDTLYGGNGNDTLIGGQGNDTLYGGAGSDTFKWELNDQGTVDAPAVDTIKDFSTASKADGGDVLDLHELLQNPADGDLSKYLHFSKQGNDTVINVSTTGHAAANAFDQKIVLQNVDLTNGGALQTDQAIINDLLQKGKLQGHNN</sequence>
<dbReference type="SUPFAM" id="SSF51120">
    <property type="entry name" value="beta-Roll"/>
    <property type="match status" value="1"/>
</dbReference>
<dbReference type="GO" id="GO:0005509">
    <property type="term" value="F:calcium ion binding"/>
    <property type="evidence" value="ECO:0007669"/>
    <property type="project" value="InterPro"/>
</dbReference>
<feature type="domain" description="Cadherin" evidence="3">
    <location>
        <begin position="420"/>
        <end position="510"/>
    </location>
</feature>
<evidence type="ECO:0000259" key="3">
    <source>
        <dbReference type="PROSITE" id="PS50268"/>
    </source>
</evidence>
<dbReference type="PROSITE" id="PS00330">
    <property type="entry name" value="HEMOLYSIN_CALCIUM"/>
    <property type="match status" value="4"/>
</dbReference>
<feature type="region of interest" description="Disordered" evidence="1">
    <location>
        <begin position="1469"/>
        <end position="1494"/>
    </location>
</feature>
<dbReference type="SMART" id="SM00327">
    <property type="entry name" value="VWA"/>
    <property type="match status" value="1"/>
</dbReference>
<dbReference type="SUPFAM" id="SSF53300">
    <property type="entry name" value="vWA-like"/>
    <property type="match status" value="1"/>
</dbReference>
<dbReference type="InterPro" id="IPR013783">
    <property type="entry name" value="Ig-like_fold"/>
</dbReference>
<dbReference type="InterPro" id="IPR018511">
    <property type="entry name" value="Hemolysin-typ_Ca-bd_CS"/>
</dbReference>
<name>A0A1W6Z1C8_9BORD</name>
<dbReference type="InterPro" id="IPR015919">
    <property type="entry name" value="Cadherin-like_sf"/>
</dbReference>
<dbReference type="InterPro" id="IPR047777">
    <property type="entry name" value="LapA-like_RM"/>
</dbReference>
<proteinExistence type="predicted"/>
<dbReference type="EMBL" id="CP021109">
    <property type="protein sequence ID" value="ARP86994.1"/>
    <property type="molecule type" value="Genomic_DNA"/>
</dbReference>
<dbReference type="InterPro" id="IPR010221">
    <property type="entry name" value="VCBS_dom"/>
</dbReference>
<dbReference type="InterPro" id="IPR002035">
    <property type="entry name" value="VWF_A"/>
</dbReference>
<dbReference type="Pfam" id="PF17963">
    <property type="entry name" value="Big_9"/>
    <property type="match status" value="2"/>
</dbReference>
<feature type="compositionally biased region" description="Polar residues" evidence="1">
    <location>
        <begin position="1057"/>
        <end position="1067"/>
    </location>
</feature>
<dbReference type="NCBIfam" id="NF033682">
    <property type="entry name" value="retention_LapA"/>
    <property type="match status" value="1"/>
</dbReference>
<dbReference type="InterPro" id="IPR019960">
    <property type="entry name" value="T1SS_VCA0849"/>
</dbReference>
<dbReference type="Pfam" id="PF05345">
    <property type="entry name" value="He_PIG"/>
    <property type="match status" value="1"/>
</dbReference>
<dbReference type="CDD" id="cd00198">
    <property type="entry name" value="vWFA"/>
    <property type="match status" value="1"/>
</dbReference>
<accession>A0A1W6Z1C8</accession>
<evidence type="ECO:0008006" key="6">
    <source>
        <dbReference type="Google" id="ProtNLM"/>
    </source>
</evidence>
<dbReference type="PRINTS" id="PR00313">
    <property type="entry name" value="CABNDNGRPT"/>
</dbReference>
<dbReference type="PROSITE" id="PS50234">
    <property type="entry name" value="VWFA"/>
    <property type="match status" value="1"/>
</dbReference>
<dbReference type="InterPro" id="IPR006644">
    <property type="entry name" value="Cadg"/>
</dbReference>
<evidence type="ECO:0000313" key="4">
    <source>
        <dbReference type="EMBL" id="ARP86994.1"/>
    </source>
</evidence>
<dbReference type="SMART" id="SM00736">
    <property type="entry name" value="CADG"/>
    <property type="match status" value="1"/>
</dbReference>
<gene>
    <name evidence="4" type="ORF">CAL13_12805</name>
</gene>
<dbReference type="InterPro" id="IPR011049">
    <property type="entry name" value="Serralysin-like_metalloprot_C"/>
</dbReference>
<dbReference type="Pfam" id="PF00353">
    <property type="entry name" value="HemolysinCabind"/>
    <property type="match status" value="2"/>
</dbReference>
<evidence type="ECO:0000256" key="1">
    <source>
        <dbReference type="SAM" id="MobiDB-lite"/>
    </source>
</evidence>
<protein>
    <recommendedName>
        <fullName evidence="6">Retention module-containing protein</fullName>
    </recommendedName>
</protein>
<dbReference type="InterPro" id="IPR002126">
    <property type="entry name" value="Cadherin-like_dom"/>
</dbReference>
<dbReference type="Gene3D" id="3.40.50.410">
    <property type="entry name" value="von Willebrand factor, type A domain"/>
    <property type="match status" value="1"/>
</dbReference>
<dbReference type="Gene3D" id="2.60.40.10">
    <property type="entry name" value="Immunoglobulins"/>
    <property type="match status" value="10"/>
</dbReference>
<reference evidence="4 5" key="1">
    <citation type="submission" date="2017-05" db="EMBL/GenBank/DDBJ databases">
        <title>Complete and WGS of Bordetella genogroups.</title>
        <authorList>
            <person name="Spilker T."/>
            <person name="LiPuma J."/>
        </authorList>
    </citation>
    <scope>NUCLEOTIDE SEQUENCE [LARGE SCALE GENOMIC DNA]</scope>
    <source>
        <strain evidence="4 5">AU17164</strain>
    </source>
</reference>
<evidence type="ECO:0000259" key="2">
    <source>
        <dbReference type="PROSITE" id="PS50234"/>
    </source>
</evidence>
<organism evidence="4 5">
    <name type="scientific">Bordetella genomosp. 9</name>
    <dbReference type="NCBI Taxonomy" id="1416803"/>
    <lineage>
        <taxon>Bacteria</taxon>
        <taxon>Pseudomonadati</taxon>
        <taxon>Pseudomonadota</taxon>
        <taxon>Betaproteobacteria</taxon>
        <taxon>Burkholderiales</taxon>
        <taxon>Alcaligenaceae</taxon>
        <taxon>Bordetella</taxon>
    </lineage>
</organism>
<dbReference type="InterPro" id="IPR036465">
    <property type="entry name" value="vWFA_dom_sf"/>
</dbReference>
<evidence type="ECO:0000313" key="5">
    <source>
        <dbReference type="Proteomes" id="UP000194139"/>
    </source>
</evidence>
<dbReference type="NCBIfam" id="TIGR01965">
    <property type="entry name" value="VCBS_repeat"/>
    <property type="match status" value="15"/>
</dbReference>
<dbReference type="PANTHER" id="PTHR14139:SF2">
    <property type="entry name" value="CALSYNTENIN-1"/>
    <property type="match status" value="1"/>
</dbReference>
<dbReference type="InterPro" id="IPR001343">
    <property type="entry name" value="Hemolysn_Ca-bd"/>
</dbReference>
<dbReference type="Gene3D" id="2.150.10.10">
    <property type="entry name" value="Serralysin-like metalloprotease, C-terminal"/>
    <property type="match status" value="1"/>
</dbReference>
<dbReference type="NCBIfam" id="TIGR03661">
    <property type="entry name" value="T1SS_VCA0849"/>
    <property type="match status" value="1"/>
</dbReference>
<feature type="region of interest" description="Disordered" evidence="1">
    <location>
        <begin position="1258"/>
        <end position="1283"/>
    </location>
</feature>